<dbReference type="PANTHER" id="PTHR47326">
    <property type="entry name" value="TRANSPOSABLE ELEMENT TC3 TRANSPOSASE-LIKE PROTEIN"/>
    <property type="match status" value="1"/>
</dbReference>
<gene>
    <name evidence="1" type="ORF">LAZ67_5002621</name>
</gene>
<reference evidence="1 2" key="1">
    <citation type="submission" date="2022-01" db="EMBL/GenBank/DDBJ databases">
        <title>A chromosomal length assembly of Cordylochernes scorpioides.</title>
        <authorList>
            <person name="Zeh D."/>
            <person name="Zeh J."/>
        </authorList>
    </citation>
    <scope>NUCLEOTIDE SEQUENCE [LARGE SCALE GENOMIC DNA]</scope>
    <source>
        <strain evidence="1">IN4F17</strain>
        <tissue evidence="1">Whole Body</tissue>
    </source>
</reference>
<dbReference type="EMBL" id="CP092867">
    <property type="protein sequence ID" value="UYV67957.1"/>
    <property type="molecule type" value="Genomic_DNA"/>
</dbReference>
<protein>
    <recommendedName>
        <fullName evidence="3">Transposase</fullName>
    </recommendedName>
</protein>
<keyword evidence="2" id="KW-1185">Reference proteome</keyword>
<evidence type="ECO:0000313" key="2">
    <source>
        <dbReference type="Proteomes" id="UP001235939"/>
    </source>
</evidence>
<evidence type="ECO:0000313" key="1">
    <source>
        <dbReference type="EMBL" id="UYV67957.1"/>
    </source>
</evidence>
<dbReference type="PANTHER" id="PTHR47326:SF1">
    <property type="entry name" value="HTH PSQ-TYPE DOMAIN-CONTAINING PROTEIN"/>
    <property type="match status" value="1"/>
</dbReference>
<dbReference type="Proteomes" id="UP001235939">
    <property type="component" value="Chromosome 05"/>
</dbReference>
<dbReference type="Gene3D" id="3.30.420.10">
    <property type="entry name" value="Ribonuclease H-like superfamily/Ribonuclease H"/>
    <property type="match status" value="1"/>
</dbReference>
<name>A0ABY6KHP7_9ARAC</name>
<evidence type="ECO:0008006" key="3">
    <source>
        <dbReference type="Google" id="ProtNLM"/>
    </source>
</evidence>
<proteinExistence type="predicted"/>
<dbReference type="InterPro" id="IPR036397">
    <property type="entry name" value="RNaseH_sf"/>
</dbReference>
<organism evidence="1 2">
    <name type="scientific">Cordylochernes scorpioides</name>
    <dbReference type="NCBI Taxonomy" id="51811"/>
    <lineage>
        <taxon>Eukaryota</taxon>
        <taxon>Metazoa</taxon>
        <taxon>Ecdysozoa</taxon>
        <taxon>Arthropoda</taxon>
        <taxon>Chelicerata</taxon>
        <taxon>Arachnida</taxon>
        <taxon>Pseudoscorpiones</taxon>
        <taxon>Cheliferoidea</taxon>
        <taxon>Chernetidae</taxon>
        <taxon>Cordylochernes</taxon>
    </lineage>
</organism>
<accession>A0ABY6KHP7</accession>
<sequence length="314" mass="35653">MLLVCAVVVLEDLDSRRRFLFLTTVKPSPFSSSSILSAQFLTTFSALLREGSAAISIRREKTGSLEAKPRIGGPSTCKSVVVTVSQNVEDIETVSTYGEVSARQVSRQTGISYEAVTRAPRIFRRFHELKVGDFEKRQEFAAWVFRQIDIDENRLSSDLWADEAHFSLNREVNTQISRVSATENPWISTEMPLHQPIVIVWCGFTSSFIIGPFFFEENNGRTFKTIYITGVQLLREKDRQALGEITFKQYGGPPHISCGAKQLLKDTFSKDRVICRHFIHQWPPRSPDLTPCDFWLWGTLSRVFIDVGLPHCPC</sequence>